<sequence length="70" mass="8054">YDKNELCSSDQIICIKDVTVKLEDWRDATLNFKVQYASVWSANNNATLHGVFSNAGYTYELHCLYPLFES</sequence>
<feature type="non-terminal residue" evidence="1">
    <location>
        <position position="1"/>
    </location>
</feature>
<evidence type="ECO:0000313" key="2">
    <source>
        <dbReference type="Proteomes" id="UP000093000"/>
    </source>
</evidence>
<gene>
    <name evidence="1" type="ORF">A0J61_11189</name>
</gene>
<proteinExistence type="predicted"/>
<comment type="caution">
    <text evidence="1">The sequence shown here is derived from an EMBL/GenBank/DDBJ whole genome shotgun (WGS) entry which is preliminary data.</text>
</comment>
<dbReference type="AlphaFoldDB" id="A0A1C7MV66"/>
<reference evidence="1 2" key="1">
    <citation type="submission" date="2016-03" db="EMBL/GenBank/DDBJ databases">
        <title>Choanephora cucurbitarum.</title>
        <authorList>
            <person name="Min B."/>
            <person name="Park H."/>
            <person name="Park J.-H."/>
            <person name="Shin H.-D."/>
            <person name="Choi I.-G."/>
        </authorList>
    </citation>
    <scope>NUCLEOTIDE SEQUENCE [LARGE SCALE GENOMIC DNA]</scope>
    <source>
        <strain evidence="1 2">KUS-F28377</strain>
    </source>
</reference>
<dbReference type="InParanoid" id="A0A1C7MV66"/>
<dbReference type="OrthoDB" id="10571879at2759"/>
<organism evidence="1 2">
    <name type="scientific">Choanephora cucurbitarum</name>
    <dbReference type="NCBI Taxonomy" id="101091"/>
    <lineage>
        <taxon>Eukaryota</taxon>
        <taxon>Fungi</taxon>
        <taxon>Fungi incertae sedis</taxon>
        <taxon>Mucoromycota</taxon>
        <taxon>Mucoromycotina</taxon>
        <taxon>Mucoromycetes</taxon>
        <taxon>Mucorales</taxon>
        <taxon>Mucorineae</taxon>
        <taxon>Choanephoraceae</taxon>
        <taxon>Choanephoroideae</taxon>
        <taxon>Choanephora</taxon>
    </lineage>
</organism>
<name>A0A1C7MV66_9FUNG</name>
<dbReference type="EMBL" id="LUGH01001760">
    <property type="protein sequence ID" value="OBZ80761.1"/>
    <property type="molecule type" value="Genomic_DNA"/>
</dbReference>
<keyword evidence="2" id="KW-1185">Reference proteome</keyword>
<evidence type="ECO:0000313" key="1">
    <source>
        <dbReference type="EMBL" id="OBZ80761.1"/>
    </source>
</evidence>
<protein>
    <submittedName>
        <fullName evidence="1">Uncharacterized protein</fullName>
    </submittedName>
</protein>
<dbReference type="Proteomes" id="UP000093000">
    <property type="component" value="Unassembled WGS sequence"/>
</dbReference>
<accession>A0A1C7MV66</accession>